<evidence type="ECO:0000256" key="5">
    <source>
        <dbReference type="SAM" id="MobiDB-lite"/>
    </source>
</evidence>
<dbReference type="GO" id="GO:0001181">
    <property type="term" value="F:RNA polymerase I general transcription initiation factor activity"/>
    <property type="evidence" value="ECO:0007669"/>
    <property type="project" value="UniProtKB-ARBA"/>
</dbReference>
<proteinExistence type="predicted"/>
<dbReference type="OrthoDB" id="10251073at2759"/>
<gene>
    <name evidence="8" type="primary">UAF30_1</name>
    <name evidence="8" type="ORF">GRS66_005043</name>
</gene>
<keyword evidence="3" id="KW-0804">Transcription</keyword>
<accession>A0A6C1E0H4</accession>
<evidence type="ECO:0000256" key="2">
    <source>
        <dbReference type="ARBA" id="ARBA00023015"/>
    </source>
</evidence>
<evidence type="ECO:0000313" key="9">
    <source>
        <dbReference type="Proteomes" id="UP000501346"/>
    </source>
</evidence>
<dbReference type="EMBL" id="CP048996">
    <property type="protein sequence ID" value="QID82615.1"/>
    <property type="molecule type" value="Genomic_DNA"/>
</dbReference>
<evidence type="ECO:0000313" key="8">
    <source>
        <dbReference type="EMBL" id="QID82615.1"/>
    </source>
</evidence>
<dbReference type="FunFam" id="1.10.245.10:FF:000004">
    <property type="entry name" value="Upstream activation factor subunit"/>
    <property type="match status" value="1"/>
</dbReference>
<evidence type="ECO:0000256" key="3">
    <source>
        <dbReference type="ARBA" id="ARBA00023163"/>
    </source>
</evidence>
<dbReference type="Pfam" id="PF02201">
    <property type="entry name" value="SWIB"/>
    <property type="match status" value="1"/>
</dbReference>
<dbReference type="Pfam" id="PF08766">
    <property type="entry name" value="DEK_C"/>
    <property type="match status" value="1"/>
</dbReference>
<feature type="compositionally biased region" description="Basic and acidic residues" evidence="5">
    <location>
        <begin position="89"/>
        <end position="111"/>
    </location>
</feature>
<feature type="domain" description="DEK-C" evidence="7">
    <location>
        <begin position="1"/>
        <end position="56"/>
    </location>
</feature>
<feature type="domain" description="DM2" evidence="6">
    <location>
        <begin position="119"/>
        <end position="195"/>
    </location>
</feature>
<dbReference type="PROSITE" id="PS51998">
    <property type="entry name" value="DEK_C"/>
    <property type="match status" value="1"/>
</dbReference>
<dbReference type="InterPro" id="IPR036885">
    <property type="entry name" value="SWIB_MDM2_dom_sf"/>
</dbReference>
<dbReference type="PROSITE" id="PS51925">
    <property type="entry name" value="SWIB_MDM2"/>
    <property type="match status" value="1"/>
</dbReference>
<sequence length="228" mass="26010">MAELNDYSTMIDILLSDMDLETVTTKKVRMALKEVYAIDVESQGKAINKLIRKHLDLVKERPRFERSREDLLKENATLAIELTKEITVSKRSSGEEKNDSETKGTHVEKKKGTVSKSPISTRKVTLSKSLASLLGEHELTRTEVVRRLWAYIKAHNLQNPNNKKEILCDEKLELILGKSTNMFEMHKILASHMTEPKKISDCPPLIQEVRRKEKPIVSDSEQSDTKGI</sequence>
<evidence type="ECO:0000259" key="6">
    <source>
        <dbReference type="PROSITE" id="PS51925"/>
    </source>
</evidence>
<dbReference type="SUPFAM" id="SSF109715">
    <property type="entry name" value="DEK C-terminal domain"/>
    <property type="match status" value="1"/>
</dbReference>
<protein>
    <submittedName>
        <fullName evidence="8">Upstream activation factor subunit</fullName>
    </submittedName>
</protein>
<feature type="region of interest" description="Disordered" evidence="5">
    <location>
        <begin position="209"/>
        <end position="228"/>
    </location>
</feature>
<dbReference type="GO" id="GO:0000500">
    <property type="term" value="C:RNA polymerase I upstream activating factor complex"/>
    <property type="evidence" value="ECO:0007669"/>
    <property type="project" value="UniProtKB-ARBA"/>
</dbReference>
<keyword evidence="4" id="KW-0539">Nucleus</keyword>
<dbReference type="InterPro" id="IPR003121">
    <property type="entry name" value="SWIB_MDM2_domain"/>
</dbReference>
<reference evidence="8 9" key="1">
    <citation type="journal article" date="2019" name="BMC Genomics">
        <title>Chromosome level assembly and comparative genome analysis confirm lager-brewing yeasts originated from a single hybridization.</title>
        <authorList>
            <person name="Salazar A.N."/>
            <person name="Gorter de Vries A.R."/>
            <person name="van den Broek M."/>
            <person name="Brouwers N."/>
            <person name="de la Torre Cortes P."/>
            <person name="Kuijpers N.G.A."/>
            <person name="Daran J.G."/>
            <person name="Abeel T."/>
        </authorList>
    </citation>
    <scope>NUCLEOTIDE SEQUENCE [LARGE SCALE GENOMIC DNA]</scope>
    <source>
        <strain evidence="8 9">CBS 1483</strain>
    </source>
</reference>
<dbReference type="SMART" id="SM00151">
    <property type="entry name" value="SWIB"/>
    <property type="match status" value="1"/>
</dbReference>
<dbReference type="SUPFAM" id="SSF47592">
    <property type="entry name" value="SWIB/MDM2 domain"/>
    <property type="match status" value="1"/>
</dbReference>
<organism evidence="8 9">
    <name type="scientific">Saccharomyces pastorianus</name>
    <name type="common">Lager yeast</name>
    <name type="synonym">Saccharomyces cerevisiae x Saccharomyces eubayanus</name>
    <dbReference type="NCBI Taxonomy" id="27292"/>
    <lineage>
        <taxon>Eukaryota</taxon>
        <taxon>Fungi</taxon>
        <taxon>Dikarya</taxon>
        <taxon>Ascomycota</taxon>
        <taxon>Saccharomycotina</taxon>
        <taxon>Saccharomycetes</taxon>
        <taxon>Saccharomycetales</taxon>
        <taxon>Saccharomycetaceae</taxon>
        <taxon>Saccharomyces</taxon>
    </lineage>
</organism>
<dbReference type="AlphaFoldDB" id="A0A6C1E0H4"/>
<dbReference type="PANTHER" id="PTHR13844">
    <property type="entry name" value="SWI/SNF-RELATED MATRIX-ASSOCIATED ACTIN-DEPENDENT REGULATOR OF CHROMATIN SUBFAMILY D"/>
    <property type="match status" value="1"/>
</dbReference>
<evidence type="ECO:0000256" key="4">
    <source>
        <dbReference type="ARBA" id="ARBA00023242"/>
    </source>
</evidence>
<dbReference type="Gene3D" id="1.10.10.60">
    <property type="entry name" value="Homeodomain-like"/>
    <property type="match status" value="1"/>
</dbReference>
<dbReference type="Gene3D" id="1.10.245.10">
    <property type="entry name" value="SWIB/MDM2 domain"/>
    <property type="match status" value="1"/>
</dbReference>
<feature type="region of interest" description="Disordered" evidence="5">
    <location>
        <begin position="89"/>
        <end position="119"/>
    </location>
</feature>
<name>A0A6C1E0H4_SACPS</name>
<evidence type="ECO:0000259" key="7">
    <source>
        <dbReference type="PROSITE" id="PS51998"/>
    </source>
</evidence>
<dbReference type="InterPro" id="IPR019835">
    <property type="entry name" value="SWIB_domain"/>
</dbReference>
<dbReference type="CDD" id="cd10567">
    <property type="entry name" value="SWIB-MDM2_like"/>
    <property type="match status" value="1"/>
</dbReference>
<keyword evidence="2" id="KW-0805">Transcription regulation</keyword>
<evidence type="ECO:0000256" key="1">
    <source>
        <dbReference type="ARBA" id="ARBA00004604"/>
    </source>
</evidence>
<dbReference type="Proteomes" id="UP000501346">
    <property type="component" value="Chromosome ScXV-ScXI"/>
</dbReference>
<comment type="subcellular location">
    <subcellularLocation>
        <location evidence="1">Nucleus</location>
        <location evidence="1">Nucleolus</location>
    </subcellularLocation>
</comment>
<dbReference type="InterPro" id="IPR014876">
    <property type="entry name" value="DEK_C"/>
</dbReference>
<keyword evidence="9" id="KW-1185">Reference proteome</keyword>